<name>A0A9D9HIT2_9BACT</name>
<dbReference type="PROSITE" id="PS51257">
    <property type="entry name" value="PROKAR_LIPOPROTEIN"/>
    <property type="match status" value="1"/>
</dbReference>
<feature type="chain" id="PRO_5038758329" evidence="1">
    <location>
        <begin position="26"/>
        <end position="385"/>
    </location>
</feature>
<dbReference type="AlphaFoldDB" id="A0A9D9HIT2"/>
<dbReference type="SUPFAM" id="SSF52833">
    <property type="entry name" value="Thioredoxin-like"/>
    <property type="match status" value="1"/>
</dbReference>
<dbReference type="Pfam" id="PF14289">
    <property type="entry name" value="DUF4369"/>
    <property type="match status" value="1"/>
</dbReference>
<comment type="caution">
    <text evidence="3">The sequence shown here is derived from an EMBL/GenBank/DDBJ whole genome shotgun (WGS) entry which is preliminary data.</text>
</comment>
<keyword evidence="1" id="KW-0732">Signal</keyword>
<reference evidence="3" key="1">
    <citation type="submission" date="2020-10" db="EMBL/GenBank/DDBJ databases">
        <authorList>
            <person name="Gilroy R."/>
        </authorList>
    </citation>
    <scope>NUCLEOTIDE SEQUENCE</scope>
    <source>
        <strain evidence="3">B1-20833</strain>
    </source>
</reference>
<gene>
    <name evidence="3" type="ORF">IAC06_08870</name>
</gene>
<protein>
    <submittedName>
        <fullName evidence="3">DUF4369 domain-containing protein</fullName>
    </submittedName>
</protein>
<dbReference type="InterPro" id="IPR036249">
    <property type="entry name" value="Thioredoxin-like_sf"/>
</dbReference>
<dbReference type="InterPro" id="IPR013766">
    <property type="entry name" value="Thioredoxin_domain"/>
</dbReference>
<dbReference type="Gene3D" id="3.40.30.10">
    <property type="entry name" value="Glutaredoxin"/>
    <property type="match status" value="1"/>
</dbReference>
<evidence type="ECO:0000259" key="2">
    <source>
        <dbReference type="PROSITE" id="PS51352"/>
    </source>
</evidence>
<dbReference type="PROSITE" id="PS51352">
    <property type="entry name" value="THIOREDOXIN_2"/>
    <property type="match status" value="1"/>
</dbReference>
<dbReference type="EMBL" id="JADIMI010000083">
    <property type="protein sequence ID" value="MBO8452973.1"/>
    <property type="molecule type" value="Genomic_DNA"/>
</dbReference>
<proteinExistence type="predicted"/>
<reference evidence="3" key="2">
    <citation type="journal article" date="2021" name="PeerJ">
        <title>Extensive microbial diversity within the chicken gut microbiome revealed by metagenomics and culture.</title>
        <authorList>
            <person name="Gilroy R."/>
            <person name="Ravi A."/>
            <person name="Getino M."/>
            <person name="Pursley I."/>
            <person name="Horton D.L."/>
            <person name="Alikhan N.F."/>
            <person name="Baker D."/>
            <person name="Gharbi K."/>
            <person name="Hall N."/>
            <person name="Watson M."/>
            <person name="Adriaenssens E.M."/>
            <person name="Foster-Nyarko E."/>
            <person name="Jarju S."/>
            <person name="Secka A."/>
            <person name="Antonio M."/>
            <person name="Oren A."/>
            <person name="Chaudhuri R.R."/>
            <person name="La Ragione R."/>
            <person name="Hildebrand F."/>
            <person name="Pallen M.J."/>
        </authorList>
    </citation>
    <scope>NUCLEOTIDE SEQUENCE</scope>
    <source>
        <strain evidence="3">B1-20833</strain>
    </source>
</reference>
<feature type="signal peptide" evidence="1">
    <location>
        <begin position="1"/>
        <end position="25"/>
    </location>
</feature>
<evidence type="ECO:0000313" key="3">
    <source>
        <dbReference type="EMBL" id="MBO8452973.1"/>
    </source>
</evidence>
<organism evidence="3 4">
    <name type="scientific">Candidatus Cryptobacteroides intestinavium</name>
    <dbReference type="NCBI Taxonomy" id="2840766"/>
    <lineage>
        <taxon>Bacteria</taxon>
        <taxon>Pseudomonadati</taxon>
        <taxon>Bacteroidota</taxon>
        <taxon>Bacteroidia</taxon>
        <taxon>Bacteroidales</taxon>
        <taxon>Candidatus Cryptobacteroides</taxon>
    </lineage>
</organism>
<evidence type="ECO:0000313" key="4">
    <source>
        <dbReference type="Proteomes" id="UP000823661"/>
    </source>
</evidence>
<feature type="domain" description="Thioredoxin" evidence="2">
    <location>
        <begin position="244"/>
        <end position="385"/>
    </location>
</feature>
<accession>A0A9D9HIT2</accession>
<evidence type="ECO:0000256" key="1">
    <source>
        <dbReference type="SAM" id="SignalP"/>
    </source>
</evidence>
<dbReference type="InterPro" id="IPR025380">
    <property type="entry name" value="DUF4369"/>
</dbReference>
<dbReference type="Proteomes" id="UP000823661">
    <property type="component" value="Unassembled WGS sequence"/>
</dbReference>
<sequence length="385" mass="43196">MRSFSRYLLYAICYGFIAAAVVSCAGKASVKCTLADAPESEVIVKLLNINQYEVLDTVKTDAAGQFLYKVDVEKAQPEFVYLFYKDTRIASLLLQKGDRVTVEADTLGSYTVSGSEESEKLMQVEKDLADFSARFIALSTRLDQTDQTSPQADTLRRQLAREYINYYRGRLRYVMSNPYSMTTIPVLFQMVGVNLPVFGQQTDAIHFSNVSDSLETLYPDSRYVKALRREADRRYRMLEMSTMLEKAEPVDYLDLDLPDVTGVKRKLSGVGAKVILLHFWDPAQPAQKMFNNDVLKPLYEKYSGKGLEIYQVAISADKAGWARTVKDQGLGWINVCDGLGTASSAVSTYNLSALPVSFILSDGQMLDERVTDAASLRRVLDRLLK</sequence>